<name>A0A679BC86_9ORYZ</name>
<dbReference type="EMBL" id="AP018848">
    <property type="protein sequence ID" value="BBF89309.1"/>
    <property type="molecule type" value="Genomic_DNA"/>
</dbReference>
<dbReference type="AlphaFoldDB" id="A0A679BC86"/>
<reference evidence="2" key="2">
    <citation type="submission" date="2018-08" db="EMBL/GenBank/DDBJ databases">
        <title>Oryza barthii genomic DNA, chromosome 11, BAC clone:OBARTa0090K05.</title>
        <authorList>
            <person name="Wu J."/>
            <person name="Kanamori H."/>
        </authorList>
    </citation>
    <scope>NUCLEOTIDE SEQUENCE</scope>
    <source>
        <strain evidence="2">W1588</strain>
    </source>
</reference>
<feature type="region of interest" description="Disordered" evidence="1">
    <location>
        <begin position="169"/>
        <end position="204"/>
    </location>
</feature>
<accession>A0A679BC86</accession>
<feature type="compositionally biased region" description="Polar residues" evidence="1">
    <location>
        <begin position="66"/>
        <end position="75"/>
    </location>
</feature>
<feature type="region of interest" description="Disordered" evidence="1">
    <location>
        <begin position="55"/>
        <end position="118"/>
    </location>
</feature>
<reference evidence="3" key="1">
    <citation type="submission" date="2018-08" db="EMBL/GenBank/DDBJ databases">
        <title>Oryza barthii genomic DNA, chromosome 11, BAC clone:OBARTa0046N04.</title>
        <authorList>
            <person name="Wu J."/>
            <person name="Kanamori H."/>
        </authorList>
    </citation>
    <scope>NUCLEOTIDE SEQUENCE</scope>
    <source>
        <strain evidence="3">W1588</strain>
    </source>
</reference>
<evidence type="ECO:0000313" key="2">
    <source>
        <dbReference type="EMBL" id="BBF89309.1"/>
    </source>
</evidence>
<evidence type="ECO:0000313" key="3">
    <source>
        <dbReference type="EMBL" id="BBF89314.1"/>
    </source>
</evidence>
<evidence type="ECO:0000256" key="1">
    <source>
        <dbReference type="SAM" id="MobiDB-lite"/>
    </source>
</evidence>
<sequence>MALGLTGDDALARGWLLDDVATRSEQWWRRWRWGLPATTPPHVAGFPTASSCSSSLSGGALSSSGNPNGKQQQPDRSSRPAVTRSGQRTATEHWRGCSSSRRRWRASASTPSVAADTTTTAVSSLYCRRQRWWVELGAMKGATKLGTAAGRGRDDGGWSRRCRGRRQAELGAAERALARRRRSRRRQSEPRMAAGGAREAEEAPTATVARLVEAMEPSVVVGARAATAGI</sequence>
<feature type="compositionally biased region" description="Low complexity" evidence="1">
    <location>
        <begin position="55"/>
        <end position="65"/>
    </location>
</feature>
<feature type="compositionally biased region" description="Low complexity" evidence="1">
    <location>
        <begin position="106"/>
        <end position="118"/>
    </location>
</feature>
<protein>
    <submittedName>
        <fullName evidence="3">Uncharacterized protein</fullName>
    </submittedName>
</protein>
<gene>
    <name evidence="3" type="primary">OBARTa0046N04.1</name>
    <name evidence="2" type="synonym">OBARTa0090K05.12</name>
</gene>
<proteinExistence type="predicted"/>
<feature type="compositionally biased region" description="Low complexity" evidence="1">
    <location>
        <begin position="190"/>
        <end position="204"/>
    </location>
</feature>
<organism evidence="3">
    <name type="scientific">Oryza barthii</name>
    <dbReference type="NCBI Taxonomy" id="65489"/>
    <lineage>
        <taxon>Eukaryota</taxon>
        <taxon>Viridiplantae</taxon>
        <taxon>Streptophyta</taxon>
        <taxon>Embryophyta</taxon>
        <taxon>Tracheophyta</taxon>
        <taxon>Spermatophyta</taxon>
        <taxon>Magnoliopsida</taxon>
        <taxon>Liliopsida</taxon>
        <taxon>Poales</taxon>
        <taxon>Poaceae</taxon>
        <taxon>BOP clade</taxon>
        <taxon>Oryzoideae</taxon>
        <taxon>Oryzeae</taxon>
        <taxon>Oryzinae</taxon>
        <taxon>Oryza</taxon>
    </lineage>
</organism>
<dbReference type="EMBL" id="AP018849">
    <property type="protein sequence ID" value="BBF89314.1"/>
    <property type="molecule type" value="Genomic_DNA"/>
</dbReference>